<evidence type="ECO:0000259" key="1">
    <source>
        <dbReference type="Pfam" id="PF01510"/>
    </source>
</evidence>
<dbReference type="AlphaFoldDB" id="A0A841QZR4"/>
<evidence type="ECO:0000313" key="2">
    <source>
        <dbReference type="EMBL" id="MBB6477016.1"/>
    </source>
</evidence>
<protein>
    <recommendedName>
        <fullName evidence="1">N-acetylmuramoyl-L-alanine amidase domain-containing protein</fullName>
    </recommendedName>
</protein>
<keyword evidence="3" id="KW-1185">Reference proteome</keyword>
<dbReference type="InterPro" id="IPR036505">
    <property type="entry name" value="Amidase/PGRP_sf"/>
</dbReference>
<dbReference type="SUPFAM" id="SSF55846">
    <property type="entry name" value="N-acetylmuramoyl-L-alanine amidase-like"/>
    <property type="match status" value="1"/>
</dbReference>
<dbReference type="GO" id="GO:0009253">
    <property type="term" value="P:peptidoglycan catabolic process"/>
    <property type="evidence" value="ECO:0007669"/>
    <property type="project" value="InterPro"/>
</dbReference>
<dbReference type="Gene3D" id="3.40.80.10">
    <property type="entry name" value="Peptidoglycan recognition protein-like"/>
    <property type="match status" value="1"/>
</dbReference>
<comment type="caution">
    <text evidence="2">The sequence shown here is derived from an EMBL/GenBank/DDBJ whole genome shotgun (WGS) entry which is preliminary data.</text>
</comment>
<dbReference type="InterPro" id="IPR002502">
    <property type="entry name" value="Amidase_domain"/>
</dbReference>
<dbReference type="GeneID" id="93485324"/>
<sequence>MIIEKILDLNAFDPYIMRGRGYVDKITLHWTGGTHYDVDHSAYHVVIDGSGQIYITCNFDERAAHTWRRNTGNLGIAIACCYGLGDVWADGTVTNWGDYPPTDKQVEAMARVVAYLAVGLGVQTADIRDHHYWAEIDGYGSERVDMMSLPQEAGKSGRDIIVGKAVWYTQQWGVKLN</sequence>
<dbReference type="EMBL" id="JACHHI010000001">
    <property type="protein sequence ID" value="MBB6477016.1"/>
    <property type="molecule type" value="Genomic_DNA"/>
</dbReference>
<dbReference type="RefSeq" id="WP_159822144.1">
    <property type="nucleotide sequence ID" value="NZ_CABWNB010000001.1"/>
</dbReference>
<reference evidence="2 3" key="1">
    <citation type="submission" date="2020-08" db="EMBL/GenBank/DDBJ databases">
        <title>Genomic Encyclopedia of Type Strains, Phase IV (KMG-IV): sequencing the most valuable type-strain genomes for metagenomic binning, comparative biology and taxonomic classification.</title>
        <authorList>
            <person name="Goeker M."/>
        </authorList>
    </citation>
    <scope>NUCLEOTIDE SEQUENCE [LARGE SCALE GENOMIC DNA]</scope>
    <source>
        <strain evidence="2 3">DSM 21255</strain>
    </source>
</reference>
<evidence type="ECO:0000313" key="3">
    <source>
        <dbReference type="Proteomes" id="UP000591941"/>
    </source>
</evidence>
<feature type="domain" description="N-acetylmuramoyl-L-alanine amidase" evidence="1">
    <location>
        <begin position="22"/>
        <end position="133"/>
    </location>
</feature>
<dbReference type="Proteomes" id="UP000591941">
    <property type="component" value="Unassembled WGS sequence"/>
</dbReference>
<accession>A0A841QZR4</accession>
<dbReference type="OrthoDB" id="548109at2"/>
<dbReference type="Pfam" id="PF01510">
    <property type="entry name" value="Amidase_2"/>
    <property type="match status" value="1"/>
</dbReference>
<gene>
    <name evidence="2" type="ORF">HNR45_000038</name>
</gene>
<dbReference type="GO" id="GO:0008745">
    <property type="term" value="F:N-acetylmuramoyl-L-alanine amidase activity"/>
    <property type="evidence" value="ECO:0007669"/>
    <property type="project" value="InterPro"/>
</dbReference>
<organism evidence="2 3">
    <name type="scientific">Negativicoccus succinicivorans</name>
    <dbReference type="NCBI Taxonomy" id="620903"/>
    <lineage>
        <taxon>Bacteria</taxon>
        <taxon>Bacillati</taxon>
        <taxon>Bacillota</taxon>
        <taxon>Negativicutes</taxon>
        <taxon>Veillonellales</taxon>
        <taxon>Veillonellaceae</taxon>
        <taxon>Negativicoccus</taxon>
    </lineage>
</organism>
<name>A0A841QZR4_9FIRM</name>
<proteinExistence type="predicted"/>